<evidence type="ECO:0000313" key="6">
    <source>
        <dbReference type="Proteomes" id="UP000332933"/>
    </source>
</evidence>
<dbReference type="InterPro" id="IPR052289">
    <property type="entry name" value="Calcyclin-binding_UBL-bridge"/>
</dbReference>
<dbReference type="SUPFAM" id="SSF49764">
    <property type="entry name" value="HSP20-like chaperones"/>
    <property type="match status" value="1"/>
</dbReference>
<reference evidence="5 6" key="1">
    <citation type="submission" date="2019-03" db="EMBL/GenBank/DDBJ databases">
        <authorList>
            <person name="Gaulin E."/>
            <person name="Dumas B."/>
        </authorList>
    </citation>
    <scope>NUCLEOTIDE SEQUENCE [LARGE SCALE GENOMIC DNA]</scope>
    <source>
        <strain evidence="5">CBS 568.67</strain>
    </source>
</reference>
<dbReference type="OrthoDB" id="164025at2759"/>
<accession>A0A485KF75</accession>
<dbReference type="PANTHER" id="PTHR13164">
    <property type="entry name" value="CALICYLIN BINDING PROTEIN"/>
    <property type="match status" value="1"/>
</dbReference>
<dbReference type="Proteomes" id="UP000332933">
    <property type="component" value="Unassembled WGS sequence"/>
</dbReference>
<organism evidence="5 6">
    <name type="scientific">Aphanomyces stellatus</name>
    <dbReference type="NCBI Taxonomy" id="120398"/>
    <lineage>
        <taxon>Eukaryota</taxon>
        <taxon>Sar</taxon>
        <taxon>Stramenopiles</taxon>
        <taxon>Oomycota</taxon>
        <taxon>Saprolegniomycetes</taxon>
        <taxon>Saprolegniales</taxon>
        <taxon>Verrucalvaceae</taxon>
        <taxon>Aphanomyces</taxon>
    </lineage>
</organism>
<evidence type="ECO:0000259" key="3">
    <source>
        <dbReference type="PROSITE" id="PS51203"/>
    </source>
</evidence>
<evidence type="ECO:0000313" key="4">
    <source>
        <dbReference type="EMBL" id="KAF0711522.1"/>
    </source>
</evidence>
<sequence>MPAREWFIPYVYEPSPESEYVEIVTHLGSIKVPLSLTQFYGFIVAIAIGFITLFAAIARAIRDEDKEDEFDPVPTKEAPKKRAKKPHPLKTPAAAASAEAKSALEENILKNGENSYYYAHKVREISAESTRVRQVISTYGWSDGAKSVTIYVNHPDAASLDAGKIQMEWTPTSLSLDISFDAEDVRSLVVPTLFAEISGMTYKLKKDAIAFTLKKKELVAWKSLNGAVKNIEDHVEYDDSLYD</sequence>
<dbReference type="EMBL" id="VJMH01001578">
    <property type="protein sequence ID" value="KAF0711522.1"/>
    <property type="molecule type" value="Genomic_DNA"/>
</dbReference>
<reference evidence="4" key="2">
    <citation type="submission" date="2019-06" db="EMBL/GenBank/DDBJ databases">
        <title>Genomics analysis of Aphanomyces spp. identifies a new class of oomycete effector associated with host adaptation.</title>
        <authorList>
            <person name="Gaulin E."/>
        </authorList>
    </citation>
    <scope>NUCLEOTIDE SEQUENCE</scope>
    <source>
        <strain evidence="4">CBS 578.67</strain>
    </source>
</reference>
<keyword evidence="6" id="KW-1185">Reference proteome</keyword>
<keyword evidence="2" id="KW-0472">Membrane</keyword>
<keyword evidence="2" id="KW-0812">Transmembrane</keyword>
<keyword evidence="2" id="KW-1133">Transmembrane helix</keyword>
<proteinExistence type="predicted"/>
<evidence type="ECO:0000256" key="2">
    <source>
        <dbReference type="SAM" id="Phobius"/>
    </source>
</evidence>
<gene>
    <name evidence="5" type="primary">Aste57867_5216</name>
    <name evidence="4" type="ORF">As57867_005203</name>
    <name evidence="5" type="ORF">ASTE57867_5216</name>
</gene>
<evidence type="ECO:0000313" key="5">
    <source>
        <dbReference type="EMBL" id="VFT82289.1"/>
    </source>
</evidence>
<dbReference type="InterPro" id="IPR007052">
    <property type="entry name" value="CS_dom"/>
</dbReference>
<dbReference type="Gene3D" id="2.60.40.790">
    <property type="match status" value="1"/>
</dbReference>
<dbReference type="PROSITE" id="PS51203">
    <property type="entry name" value="CS"/>
    <property type="match status" value="1"/>
</dbReference>
<dbReference type="AlphaFoldDB" id="A0A485KF75"/>
<dbReference type="PANTHER" id="PTHR13164:SF6">
    <property type="entry name" value="CS DOMAIN-CONTAINING PROTEIN"/>
    <property type="match status" value="1"/>
</dbReference>
<dbReference type="Pfam" id="PF04969">
    <property type="entry name" value="CS"/>
    <property type="match status" value="1"/>
</dbReference>
<feature type="compositionally biased region" description="Basic residues" evidence="1">
    <location>
        <begin position="79"/>
        <end position="88"/>
    </location>
</feature>
<feature type="transmembrane region" description="Helical" evidence="2">
    <location>
        <begin position="39"/>
        <end position="58"/>
    </location>
</feature>
<dbReference type="InterPro" id="IPR008978">
    <property type="entry name" value="HSP20-like_chaperone"/>
</dbReference>
<name>A0A485KF75_9STRA</name>
<dbReference type="GO" id="GO:0005634">
    <property type="term" value="C:nucleus"/>
    <property type="evidence" value="ECO:0007669"/>
    <property type="project" value="TreeGrafter"/>
</dbReference>
<dbReference type="EMBL" id="CAADRA010001579">
    <property type="protein sequence ID" value="VFT82289.1"/>
    <property type="molecule type" value="Genomic_DNA"/>
</dbReference>
<protein>
    <submittedName>
        <fullName evidence="5">Aste57867_5216 protein</fullName>
    </submittedName>
</protein>
<evidence type="ECO:0000256" key="1">
    <source>
        <dbReference type="SAM" id="MobiDB-lite"/>
    </source>
</evidence>
<feature type="region of interest" description="Disordered" evidence="1">
    <location>
        <begin position="66"/>
        <end position="96"/>
    </location>
</feature>
<feature type="domain" description="CS" evidence="3">
    <location>
        <begin position="134"/>
        <end position="225"/>
    </location>
</feature>